<gene>
    <name evidence="5" type="ORF">ACHAXA_006072</name>
</gene>
<name>A0ABD3SB23_9STRA</name>
<comment type="caution">
    <text evidence="5">The sequence shown here is derived from an EMBL/GenBank/DDBJ whole genome shotgun (WGS) entry which is preliminary data.</text>
</comment>
<dbReference type="EMBL" id="JALLPB020000088">
    <property type="protein sequence ID" value="KAL3821652.1"/>
    <property type="molecule type" value="Genomic_DNA"/>
</dbReference>
<evidence type="ECO:0000256" key="2">
    <source>
        <dbReference type="ARBA" id="ARBA00022801"/>
    </source>
</evidence>
<dbReference type="Pfam" id="PF02230">
    <property type="entry name" value="Abhydrolase_2"/>
    <property type="match status" value="1"/>
</dbReference>
<keyword evidence="3" id="KW-0732">Signal</keyword>
<dbReference type="GO" id="GO:0016787">
    <property type="term" value="F:hydrolase activity"/>
    <property type="evidence" value="ECO:0007669"/>
    <property type="project" value="UniProtKB-KW"/>
</dbReference>
<accession>A0ABD3SB23</accession>
<dbReference type="InterPro" id="IPR050565">
    <property type="entry name" value="LYPA1-2/EST-like"/>
</dbReference>
<dbReference type="PANTHER" id="PTHR10655:SF17">
    <property type="entry name" value="LYSOPHOSPHOLIPASE-LIKE PROTEIN 1"/>
    <property type="match status" value="1"/>
</dbReference>
<dbReference type="Proteomes" id="UP001530377">
    <property type="component" value="Unassembled WGS sequence"/>
</dbReference>
<evidence type="ECO:0000313" key="5">
    <source>
        <dbReference type="EMBL" id="KAL3821652.1"/>
    </source>
</evidence>
<keyword evidence="2" id="KW-0378">Hydrolase</keyword>
<sequence>MLSSAVVLIFVEWSLLATAFSTNRIGRILPRPVQILYNTKTDDVILSGADKNSTVGEYEVRKNSSKDKAAIIFLHGLGDSPDGWANLAEVLPNLRPSLASLDITYVFPPAQMVGITVNGGEKMPGWFDVYDWPIGVDAKDDPKGLAMSVKRVEKIVTQLKDEEGIDPSRVVLGGFSQGGAVAIMAAYNRRKKDAIPFAGCICMSGWLPMKDYLDVSEESAQKTPLFWAHGQYDEKILFEQQMYGVNKLGGGGVDVTAISYPVGHESSNFEEIDDMAGFLEAILCPQQETEKVPKYAHVDVETARSITENDETNALLYYLCAFGIDEYDSSLGLSTPLETPAL</sequence>
<dbReference type="PANTHER" id="PTHR10655">
    <property type="entry name" value="LYSOPHOSPHOLIPASE-RELATED"/>
    <property type="match status" value="1"/>
</dbReference>
<feature type="chain" id="PRO_5044854177" description="Phospholipase/carboxylesterase/thioesterase domain-containing protein" evidence="3">
    <location>
        <begin position="20"/>
        <end position="342"/>
    </location>
</feature>
<feature type="domain" description="Phospholipase/carboxylesterase/thioesterase" evidence="4">
    <location>
        <begin position="58"/>
        <end position="281"/>
    </location>
</feature>
<evidence type="ECO:0000313" key="6">
    <source>
        <dbReference type="Proteomes" id="UP001530377"/>
    </source>
</evidence>
<comment type="similarity">
    <text evidence="1">Belongs to the AB hydrolase superfamily. AB hydrolase 2 family.</text>
</comment>
<evidence type="ECO:0000256" key="1">
    <source>
        <dbReference type="ARBA" id="ARBA00006499"/>
    </source>
</evidence>
<evidence type="ECO:0000256" key="3">
    <source>
        <dbReference type="SAM" id="SignalP"/>
    </source>
</evidence>
<dbReference type="AlphaFoldDB" id="A0ABD3SB23"/>
<organism evidence="5 6">
    <name type="scientific">Cyclostephanos tholiformis</name>
    <dbReference type="NCBI Taxonomy" id="382380"/>
    <lineage>
        <taxon>Eukaryota</taxon>
        <taxon>Sar</taxon>
        <taxon>Stramenopiles</taxon>
        <taxon>Ochrophyta</taxon>
        <taxon>Bacillariophyta</taxon>
        <taxon>Coscinodiscophyceae</taxon>
        <taxon>Thalassiosirophycidae</taxon>
        <taxon>Stephanodiscales</taxon>
        <taxon>Stephanodiscaceae</taxon>
        <taxon>Cyclostephanos</taxon>
    </lineage>
</organism>
<proteinExistence type="inferred from homology"/>
<protein>
    <recommendedName>
        <fullName evidence="4">Phospholipase/carboxylesterase/thioesterase domain-containing protein</fullName>
    </recommendedName>
</protein>
<feature type="signal peptide" evidence="3">
    <location>
        <begin position="1"/>
        <end position="19"/>
    </location>
</feature>
<dbReference type="Gene3D" id="3.40.50.1820">
    <property type="entry name" value="alpha/beta hydrolase"/>
    <property type="match status" value="1"/>
</dbReference>
<dbReference type="InterPro" id="IPR029058">
    <property type="entry name" value="AB_hydrolase_fold"/>
</dbReference>
<dbReference type="SUPFAM" id="SSF53474">
    <property type="entry name" value="alpha/beta-Hydrolases"/>
    <property type="match status" value="1"/>
</dbReference>
<dbReference type="InterPro" id="IPR003140">
    <property type="entry name" value="PLipase/COase/thioEstase"/>
</dbReference>
<reference evidence="5 6" key="1">
    <citation type="submission" date="2024-10" db="EMBL/GenBank/DDBJ databases">
        <title>Updated reference genomes for cyclostephanoid diatoms.</title>
        <authorList>
            <person name="Roberts W.R."/>
            <person name="Alverson A.J."/>
        </authorList>
    </citation>
    <scope>NUCLEOTIDE SEQUENCE [LARGE SCALE GENOMIC DNA]</scope>
    <source>
        <strain evidence="5 6">AJA228-03</strain>
    </source>
</reference>
<keyword evidence="6" id="KW-1185">Reference proteome</keyword>
<evidence type="ECO:0000259" key="4">
    <source>
        <dbReference type="Pfam" id="PF02230"/>
    </source>
</evidence>